<dbReference type="InterPro" id="IPR022311">
    <property type="entry name" value="PolX-like"/>
</dbReference>
<dbReference type="Gene3D" id="1.10.150.110">
    <property type="entry name" value="DNA polymerase beta, N-terminal domain-like"/>
    <property type="match status" value="1"/>
</dbReference>
<dbReference type="InterPro" id="IPR003583">
    <property type="entry name" value="Hlx-hairpin-Hlx_DNA-bd_motif"/>
</dbReference>
<evidence type="ECO:0000313" key="26">
    <source>
        <dbReference type="EMBL" id="TYP88174.1"/>
    </source>
</evidence>
<dbReference type="PANTHER" id="PTHR36928:SF1">
    <property type="entry name" value="PHOSPHATASE YCDX-RELATED"/>
    <property type="match status" value="1"/>
</dbReference>
<evidence type="ECO:0000256" key="1">
    <source>
        <dbReference type="ARBA" id="ARBA00001946"/>
    </source>
</evidence>
<dbReference type="SMART" id="SM00481">
    <property type="entry name" value="POLIIIAc"/>
    <property type="match status" value="1"/>
</dbReference>
<reference evidence="25 27" key="2">
    <citation type="journal article" date="2016" name="Genome Announc.">
        <title>Genome Sequence of Nitrosomonas communis Strain Nm2, a Mesophilic Ammonia-Oxidizing Bacterium Isolated from Mediterranean Soil.</title>
        <authorList>
            <person name="Kozlowski J.A."/>
            <person name="Kits K.D."/>
            <person name="Stein L.Y."/>
        </authorList>
    </citation>
    <scope>NUCLEOTIDE SEQUENCE [LARGE SCALE GENOMIC DNA]</scope>
    <source>
        <strain evidence="25 27">Nm2</strain>
    </source>
</reference>
<keyword evidence="15" id="KW-0234">DNA repair</keyword>
<evidence type="ECO:0000256" key="8">
    <source>
        <dbReference type="ARBA" id="ARBA00022679"/>
    </source>
</evidence>
<dbReference type="GO" id="GO:0005829">
    <property type="term" value="C:cytosol"/>
    <property type="evidence" value="ECO:0007669"/>
    <property type="project" value="TreeGrafter"/>
</dbReference>
<dbReference type="KEGG" id="nco:AAW31_10045"/>
<dbReference type="InterPro" id="IPR002054">
    <property type="entry name" value="DNA-dir_DNA_pol_X"/>
</dbReference>
<dbReference type="Gene3D" id="3.20.20.140">
    <property type="entry name" value="Metal-dependent hydrolases"/>
    <property type="match status" value="1"/>
</dbReference>
<reference evidence="26 28" key="3">
    <citation type="submission" date="2019-07" db="EMBL/GenBank/DDBJ databases">
        <title>Active sludge and wastewater microbial communities from Klosterneuburg, Austria.</title>
        <authorList>
            <person name="Wagner M."/>
        </authorList>
    </citation>
    <scope>NUCLEOTIDE SEQUENCE [LARGE SCALE GENOMIC DNA]</scope>
    <source>
        <strain evidence="26 28">Nm2</strain>
    </source>
</reference>
<keyword evidence="9" id="KW-0548">Nucleotidyltransferase</keyword>
<dbReference type="EMBL" id="VNHT01000022">
    <property type="protein sequence ID" value="TYP88174.1"/>
    <property type="molecule type" value="Genomic_DNA"/>
</dbReference>
<dbReference type="Pfam" id="PF14791">
    <property type="entry name" value="DNA_pol_B_thumb"/>
    <property type="match status" value="1"/>
</dbReference>
<dbReference type="SUPFAM" id="SSF158702">
    <property type="entry name" value="Sec63 N-terminal domain-like"/>
    <property type="match status" value="1"/>
</dbReference>
<evidence type="ECO:0000259" key="22">
    <source>
        <dbReference type="SMART" id="SM00278"/>
    </source>
</evidence>
<feature type="domain" description="Helix-hairpin-helix DNA-binding motif class 1" evidence="22">
    <location>
        <begin position="130"/>
        <end position="149"/>
    </location>
</feature>
<evidence type="ECO:0000259" key="23">
    <source>
        <dbReference type="SMART" id="SM00481"/>
    </source>
</evidence>
<dbReference type="PRINTS" id="PR00870">
    <property type="entry name" value="DNAPOLXBETA"/>
</dbReference>
<evidence type="ECO:0000256" key="4">
    <source>
        <dbReference type="ARBA" id="ARBA00012720"/>
    </source>
</evidence>
<dbReference type="SMART" id="SM00278">
    <property type="entry name" value="HhH1"/>
    <property type="match status" value="3"/>
</dbReference>
<evidence type="ECO:0000256" key="12">
    <source>
        <dbReference type="ARBA" id="ARBA00022843"/>
    </source>
</evidence>
<dbReference type="NCBIfam" id="NF006375">
    <property type="entry name" value="PRK08609.1"/>
    <property type="match status" value="1"/>
</dbReference>
<dbReference type="Gene3D" id="3.30.210.10">
    <property type="entry name" value="DNA polymerase, thumb domain"/>
    <property type="match status" value="1"/>
</dbReference>
<feature type="domain" description="Polymerase/histidinol phosphatase N-terminal" evidence="23">
    <location>
        <begin position="341"/>
        <end position="420"/>
    </location>
</feature>
<evidence type="ECO:0000256" key="16">
    <source>
        <dbReference type="ARBA" id="ARBA00035717"/>
    </source>
</evidence>
<dbReference type="InterPro" id="IPR016195">
    <property type="entry name" value="Pol/histidinol_Pase-like"/>
</dbReference>
<dbReference type="SUPFAM" id="SSF89550">
    <property type="entry name" value="PHP domain-like"/>
    <property type="match status" value="1"/>
</dbReference>
<dbReference type="SUPFAM" id="SSF47802">
    <property type="entry name" value="DNA polymerase beta, N-terminal domain-like"/>
    <property type="match status" value="1"/>
</dbReference>
<reference evidence="27" key="1">
    <citation type="submission" date="2015-05" db="EMBL/GenBank/DDBJ databases">
        <title>Draft genome of Nitrosomonas communis strain Nm2.</title>
        <authorList>
            <person name="Kozlowski J.A."/>
            <person name="Kits K.D."/>
            <person name="Stein L.Y."/>
        </authorList>
    </citation>
    <scope>NUCLEOTIDE SEQUENCE [LARGE SCALE GENOMIC DNA]</scope>
    <source>
        <strain evidence="27">Nm2</strain>
    </source>
</reference>
<keyword evidence="6" id="KW-0488">Methylation</keyword>
<dbReference type="InterPro" id="IPR043519">
    <property type="entry name" value="NT_sf"/>
</dbReference>
<evidence type="ECO:0000256" key="15">
    <source>
        <dbReference type="ARBA" id="ARBA00023204"/>
    </source>
</evidence>
<dbReference type="Pfam" id="PF14792">
    <property type="entry name" value="DNA_pol_B_palm"/>
    <property type="match status" value="1"/>
</dbReference>
<evidence type="ECO:0000256" key="14">
    <source>
        <dbReference type="ARBA" id="ARBA00023053"/>
    </source>
</evidence>
<dbReference type="EC" id="2.7.7.7" evidence="3"/>
<accession>A0A0F7KGX2</accession>
<dbReference type="Pfam" id="PF14716">
    <property type="entry name" value="HHH_8"/>
    <property type="match status" value="1"/>
</dbReference>
<dbReference type="InterPro" id="IPR047967">
    <property type="entry name" value="PolX_PHP"/>
</dbReference>
<dbReference type="GO" id="GO:0042578">
    <property type="term" value="F:phosphoric ester hydrolase activity"/>
    <property type="evidence" value="ECO:0007669"/>
    <property type="project" value="TreeGrafter"/>
</dbReference>
<keyword evidence="13" id="KW-0239">DNA-directed DNA polymerase</keyword>
<evidence type="ECO:0000313" key="28">
    <source>
        <dbReference type="Proteomes" id="UP000324176"/>
    </source>
</evidence>
<feature type="domain" description="DNA-directed DNA polymerase X" evidence="24">
    <location>
        <begin position="3"/>
        <end position="317"/>
    </location>
</feature>
<dbReference type="PANTHER" id="PTHR36928">
    <property type="entry name" value="PHOSPHATASE YCDX-RELATED"/>
    <property type="match status" value="1"/>
</dbReference>
<comment type="catalytic activity">
    <reaction evidence="18">
        <text>2'-deoxyribonucleotide-(2'-deoxyribose 5'-phosphate)-2'-deoxyribonucleotide-DNA = a 3'-end 2'-deoxyribonucleotide-(2,3-dehydro-2,3-deoxyribose 5'-phosphate)-DNA + a 5'-end 5'-phospho-2'-deoxyribonucleoside-DNA + H(+)</text>
        <dbReference type="Rhea" id="RHEA:66592"/>
        <dbReference type="Rhea" id="RHEA-COMP:13180"/>
        <dbReference type="Rhea" id="RHEA-COMP:16897"/>
        <dbReference type="Rhea" id="RHEA-COMP:17067"/>
        <dbReference type="ChEBI" id="CHEBI:15378"/>
        <dbReference type="ChEBI" id="CHEBI:136412"/>
        <dbReference type="ChEBI" id="CHEBI:157695"/>
        <dbReference type="ChEBI" id="CHEBI:167181"/>
        <dbReference type="EC" id="4.2.99.18"/>
    </reaction>
</comment>
<organism evidence="25 27">
    <name type="scientific">Nitrosomonas communis</name>
    <dbReference type="NCBI Taxonomy" id="44574"/>
    <lineage>
        <taxon>Bacteria</taxon>
        <taxon>Pseudomonadati</taxon>
        <taxon>Pseudomonadota</taxon>
        <taxon>Betaproteobacteria</taxon>
        <taxon>Nitrosomonadales</taxon>
        <taxon>Nitrosomonadaceae</taxon>
        <taxon>Nitrosomonas</taxon>
    </lineage>
</organism>
<evidence type="ECO:0000313" key="25">
    <source>
        <dbReference type="EMBL" id="AKH38082.1"/>
    </source>
</evidence>
<dbReference type="GO" id="GO:0003887">
    <property type="term" value="F:DNA-directed DNA polymerase activity"/>
    <property type="evidence" value="ECO:0007669"/>
    <property type="project" value="UniProtKB-KW"/>
</dbReference>
<keyword evidence="27" id="KW-1185">Reference proteome</keyword>
<dbReference type="OrthoDB" id="9808747at2"/>
<dbReference type="Proteomes" id="UP000324176">
    <property type="component" value="Unassembled WGS sequence"/>
</dbReference>
<evidence type="ECO:0000256" key="7">
    <source>
        <dbReference type="ARBA" id="ARBA00022634"/>
    </source>
</evidence>
<sequence length="575" mass="64375">MPIHNADIAAIFEEMADLLEIENSNNVFRVRAYRNASRYLQEMGKDVRIMVQRGEDLTIIPGIGEDLANKIQEIVETGHCSVLDKLHKQLPSTITELLKIPGLGPKRVKTLYQELDIHTMEQLQRAVRDHRIQSLAGFGEKTEMRIADALAIYAGSTSRFKLATAAQYAEPLIAWLRTISGVQQAIIAGSYRRAKETVGDIDILITAAQKSPVMTSFCSYDDITEVLSHGPTRSSVILKCKLQVDARVVEHESYGAALHYFTGSKAHNIAIRRLGQEQGLKINEYGVFKGQRRIAGETEESVYQSVGLPFIPPELREDRGEIEAARSGHLPELIELGDLKGDLHAHSKASDGHATLKEMASAAQQCGFEYLAITEHSRQLTVAHGLDPTQLAKQIDEIDRLNEQLTEITLLKGIEVDILEDGSLDLPDSILARLDLVVGAVHSRFELSRAKQTERILKAMDHPHFTLLAHPSGRLIARRKPYDVDMLRIIRKAKERGCYLELNAHPERLDLLDIYCQAAKDEGVLISINSDAHSVLDFHNLRFGIGQARRGWLEKQNVLNTRSLQELKPLLKRTM</sequence>
<evidence type="ECO:0000256" key="20">
    <source>
        <dbReference type="ARBA" id="ARBA00045548"/>
    </source>
</evidence>
<comment type="cofactor">
    <cofactor evidence="1">
        <name>Mg(2+)</name>
        <dbReference type="ChEBI" id="CHEBI:18420"/>
    </cofactor>
</comment>
<evidence type="ECO:0000256" key="13">
    <source>
        <dbReference type="ARBA" id="ARBA00022932"/>
    </source>
</evidence>
<protein>
    <recommendedName>
        <fullName evidence="5">DNA polymerase beta</fullName>
        <ecNumber evidence="3">2.7.7.7</ecNumber>
        <ecNumber evidence="4">4.2.99.18</ecNumber>
    </recommendedName>
    <alternativeName>
        <fullName evidence="16">5'-deoxyribose-phosphate lyase</fullName>
    </alternativeName>
    <alternativeName>
        <fullName evidence="17">AP lyase</fullName>
    </alternativeName>
</protein>
<keyword evidence="8" id="KW-0808">Transferase</keyword>
<dbReference type="SUPFAM" id="SSF81301">
    <property type="entry name" value="Nucleotidyltransferase"/>
    <property type="match status" value="1"/>
</dbReference>
<evidence type="ECO:0000256" key="19">
    <source>
        <dbReference type="ARBA" id="ARBA00044678"/>
    </source>
</evidence>
<evidence type="ECO:0000256" key="10">
    <source>
        <dbReference type="ARBA" id="ARBA00022705"/>
    </source>
</evidence>
<dbReference type="InterPro" id="IPR010996">
    <property type="entry name" value="HHH_MUS81"/>
</dbReference>
<evidence type="ECO:0000259" key="24">
    <source>
        <dbReference type="SMART" id="SM00483"/>
    </source>
</evidence>
<keyword evidence="7" id="KW-0237">DNA synthesis</keyword>
<dbReference type="FunFam" id="3.20.20.140:FF:000047">
    <property type="entry name" value="PHP domain-containing protein"/>
    <property type="match status" value="1"/>
</dbReference>
<dbReference type="CDD" id="cd00141">
    <property type="entry name" value="NT_POLXc"/>
    <property type="match status" value="1"/>
</dbReference>
<comment type="subcellular location">
    <subcellularLocation>
        <location evidence="2">Cytoplasm</location>
    </subcellularLocation>
</comment>
<evidence type="ECO:0000256" key="21">
    <source>
        <dbReference type="ARBA" id="ARBA00049244"/>
    </source>
</evidence>
<proteinExistence type="predicted"/>
<dbReference type="GO" id="GO:0140078">
    <property type="term" value="F:class I DNA-(apurinic or apyrimidinic site) endonuclease activity"/>
    <property type="evidence" value="ECO:0007669"/>
    <property type="project" value="UniProtKB-EC"/>
</dbReference>
<evidence type="ECO:0000256" key="5">
    <source>
        <dbReference type="ARBA" id="ARBA00020020"/>
    </source>
</evidence>
<dbReference type="GO" id="GO:0006281">
    <property type="term" value="P:DNA repair"/>
    <property type="evidence" value="ECO:0007669"/>
    <property type="project" value="UniProtKB-KW"/>
</dbReference>
<dbReference type="InterPro" id="IPR028207">
    <property type="entry name" value="DNA_pol_B_palm_palm"/>
</dbReference>
<evidence type="ECO:0000256" key="18">
    <source>
        <dbReference type="ARBA" id="ARBA00044632"/>
    </source>
</evidence>
<dbReference type="Proteomes" id="UP000034156">
    <property type="component" value="Chromosome"/>
</dbReference>
<dbReference type="GO" id="GO:0008270">
    <property type="term" value="F:zinc ion binding"/>
    <property type="evidence" value="ECO:0007669"/>
    <property type="project" value="TreeGrafter"/>
</dbReference>
<dbReference type="InterPro" id="IPR029398">
    <property type="entry name" value="PolB_thumb"/>
</dbReference>
<keyword evidence="14" id="KW-0915">Sodium</keyword>
<dbReference type="PATRIC" id="fig|44574.3.peg.2434"/>
<comment type="catalytic activity">
    <reaction evidence="19">
        <text>a 5'-end 2'-deoxyribose-2'-deoxyribonucleotide-DNA = (2E,4S)-4-hydroxypenten-2-al-5-phosphate + a 5'-end 5'-phospho-2'-deoxyribonucleoside-DNA + H(+)</text>
        <dbReference type="Rhea" id="RHEA:76255"/>
        <dbReference type="Rhea" id="RHEA-COMP:13180"/>
        <dbReference type="Rhea" id="RHEA-COMP:18657"/>
        <dbReference type="ChEBI" id="CHEBI:15378"/>
        <dbReference type="ChEBI" id="CHEBI:136412"/>
        <dbReference type="ChEBI" id="CHEBI:195194"/>
        <dbReference type="ChEBI" id="CHEBI:195195"/>
    </reaction>
</comment>
<dbReference type="SMART" id="SM00483">
    <property type="entry name" value="POLXc"/>
    <property type="match status" value="1"/>
</dbReference>
<evidence type="ECO:0000313" key="27">
    <source>
        <dbReference type="Proteomes" id="UP000034156"/>
    </source>
</evidence>
<dbReference type="GO" id="GO:0003677">
    <property type="term" value="F:DNA binding"/>
    <property type="evidence" value="ECO:0007669"/>
    <property type="project" value="InterPro"/>
</dbReference>
<dbReference type="InterPro" id="IPR050243">
    <property type="entry name" value="PHP_phosphatase"/>
</dbReference>
<feature type="domain" description="Helix-hairpin-helix DNA-binding motif class 1" evidence="22">
    <location>
        <begin position="95"/>
        <end position="114"/>
    </location>
</feature>
<evidence type="ECO:0000256" key="17">
    <source>
        <dbReference type="ARBA" id="ARBA00035726"/>
    </source>
</evidence>
<dbReference type="CDD" id="cd07436">
    <property type="entry name" value="PHP_PolX"/>
    <property type="match status" value="1"/>
</dbReference>
<comment type="catalytic activity">
    <reaction evidence="21">
        <text>DNA(n) + a 2'-deoxyribonucleoside 5'-triphosphate = DNA(n+1) + diphosphate</text>
        <dbReference type="Rhea" id="RHEA:22508"/>
        <dbReference type="Rhea" id="RHEA-COMP:17339"/>
        <dbReference type="Rhea" id="RHEA-COMP:17340"/>
        <dbReference type="ChEBI" id="CHEBI:33019"/>
        <dbReference type="ChEBI" id="CHEBI:61560"/>
        <dbReference type="ChEBI" id="CHEBI:173112"/>
        <dbReference type="EC" id="2.7.7.7"/>
    </reaction>
</comment>
<dbReference type="PIRSF" id="PIRSF005047">
    <property type="entry name" value="UCP005047_YshC"/>
    <property type="match status" value="1"/>
</dbReference>
<dbReference type="EC" id="4.2.99.18" evidence="4"/>
<name>A0A0F7KGX2_9PROT</name>
<keyword evidence="10" id="KW-0235">DNA replication</keyword>
<evidence type="ECO:0000256" key="9">
    <source>
        <dbReference type="ARBA" id="ARBA00022695"/>
    </source>
</evidence>
<keyword evidence="12" id="KW-0832">Ubl conjugation</keyword>
<dbReference type="InterPro" id="IPR002008">
    <property type="entry name" value="DNA_pol_X_beta-like"/>
</dbReference>
<gene>
    <name evidence="25" type="ORF">AAW31_10045</name>
    <name evidence="26" type="ORF">BCL69_102228</name>
</gene>
<comment type="function">
    <text evidence="20">Repair polymerase that plays a key role in base-excision repair. During this process, the damaged base is excised by specific DNA glycosylases, the DNA backbone is nicked at the abasic site by an apurinic/apyrimidic (AP) endonuclease, and POLB removes 5'-deoxyribose-phosphate from the preincised AP site acting as a 5'-deoxyribose-phosphate lyase (5'-dRP lyase); through its DNA polymerase activity, it adds one nucleotide to the 3' end of the arising single-nucleotide gap. Conducts 'gap-filling' DNA synthesis in a stepwise distributive fashion rather than in a processive fashion as for other DNA polymerases. It is also able to cleave sugar-phosphate bonds 3' to an intact AP site, acting as an AP lyase.</text>
</comment>
<dbReference type="Pfam" id="PF14520">
    <property type="entry name" value="HHH_5"/>
    <property type="match status" value="1"/>
</dbReference>
<keyword evidence="11" id="KW-0227">DNA damage</keyword>
<dbReference type="InterPro" id="IPR004013">
    <property type="entry name" value="PHP_dom"/>
</dbReference>
<feature type="domain" description="Helix-hairpin-helix DNA-binding motif class 1" evidence="22">
    <location>
        <begin position="55"/>
        <end position="74"/>
    </location>
</feature>
<dbReference type="Gene3D" id="1.10.150.20">
    <property type="entry name" value="5' to 3' exonuclease, C-terminal subdomain"/>
    <property type="match status" value="1"/>
</dbReference>
<dbReference type="EMBL" id="CP011451">
    <property type="protein sequence ID" value="AKH38082.1"/>
    <property type="molecule type" value="Genomic_DNA"/>
</dbReference>
<evidence type="ECO:0000256" key="6">
    <source>
        <dbReference type="ARBA" id="ARBA00022481"/>
    </source>
</evidence>
<dbReference type="Pfam" id="PF02811">
    <property type="entry name" value="PHP"/>
    <property type="match status" value="1"/>
</dbReference>
<dbReference type="InterPro" id="IPR003141">
    <property type="entry name" value="Pol/His_phosphatase_N"/>
</dbReference>
<evidence type="ECO:0000256" key="3">
    <source>
        <dbReference type="ARBA" id="ARBA00012417"/>
    </source>
</evidence>
<dbReference type="InterPro" id="IPR037160">
    <property type="entry name" value="DNA_Pol_thumb_sf"/>
</dbReference>
<dbReference type="InterPro" id="IPR027421">
    <property type="entry name" value="DNA_pol_lamdba_lyase_dom_sf"/>
</dbReference>
<dbReference type="AlphaFoldDB" id="A0A0F7KGX2"/>
<evidence type="ECO:0000256" key="11">
    <source>
        <dbReference type="ARBA" id="ARBA00022763"/>
    </source>
</evidence>
<dbReference type="RefSeq" id="WP_046850148.1">
    <property type="nucleotide sequence ID" value="NZ_CP011451.1"/>
</dbReference>
<dbReference type="Gene3D" id="3.30.460.10">
    <property type="entry name" value="Beta Polymerase, domain 2"/>
    <property type="match status" value="1"/>
</dbReference>
<evidence type="ECO:0000256" key="2">
    <source>
        <dbReference type="ARBA" id="ARBA00004496"/>
    </source>
</evidence>